<dbReference type="Gene3D" id="3.30.950.10">
    <property type="entry name" value="Methyltransferase, Cobalt-precorrin-4 Transmethylase, Domain 2"/>
    <property type="match status" value="1"/>
</dbReference>
<reference evidence="1 2" key="1">
    <citation type="submission" date="2016-03" db="EMBL/GenBank/DDBJ databases">
        <title>Comparative genomics of the ectomycorrhizal sister species Rhizopogon vinicolor and Rhizopogon vesiculosus (Basidiomycota: Boletales) reveals a divergence of the mating type B locus.</title>
        <authorList>
            <person name="Mujic A.B."/>
            <person name="Kuo A."/>
            <person name="Tritt A."/>
            <person name="Lipzen A."/>
            <person name="Chen C."/>
            <person name="Johnson J."/>
            <person name="Sharma A."/>
            <person name="Barry K."/>
            <person name="Grigoriev I.V."/>
            <person name="Spatafora J.W."/>
        </authorList>
    </citation>
    <scope>NUCLEOTIDE SEQUENCE [LARGE SCALE GENOMIC DNA]</scope>
    <source>
        <strain evidence="1 2">AM-OR11-056</strain>
    </source>
</reference>
<keyword evidence="2" id="KW-1185">Reference proteome</keyword>
<comment type="caution">
    <text evidence="1">The sequence shown here is derived from an EMBL/GenBank/DDBJ whole genome shotgun (WGS) entry which is preliminary data.</text>
</comment>
<evidence type="ECO:0000313" key="2">
    <source>
        <dbReference type="Proteomes" id="UP000183567"/>
    </source>
</evidence>
<sequence>MRTGVRRQSKEVKLPGHERARTVLILMSVVRIVQVVSAMIRDADDTLIRYSDILAIRL</sequence>
<protein>
    <submittedName>
        <fullName evidence="1">Uncharacterized protein</fullName>
    </submittedName>
</protein>
<name>A0A1J8RHL7_9AGAM</name>
<organism evidence="1 2">
    <name type="scientific">Rhizopogon vesiculosus</name>
    <dbReference type="NCBI Taxonomy" id="180088"/>
    <lineage>
        <taxon>Eukaryota</taxon>
        <taxon>Fungi</taxon>
        <taxon>Dikarya</taxon>
        <taxon>Basidiomycota</taxon>
        <taxon>Agaricomycotina</taxon>
        <taxon>Agaricomycetes</taxon>
        <taxon>Agaricomycetidae</taxon>
        <taxon>Boletales</taxon>
        <taxon>Suillineae</taxon>
        <taxon>Rhizopogonaceae</taxon>
        <taxon>Rhizopogon</taxon>
    </lineage>
</organism>
<dbReference type="GO" id="GO:0008168">
    <property type="term" value="F:methyltransferase activity"/>
    <property type="evidence" value="ECO:0007669"/>
    <property type="project" value="InterPro"/>
</dbReference>
<accession>A0A1J8RHL7</accession>
<dbReference type="EMBL" id="LVVM01000209">
    <property type="protein sequence ID" value="OJA21306.1"/>
    <property type="molecule type" value="Genomic_DNA"/>
</dbReference>
<evidence type="ECO:0000313" key="1">
    <source>
        <dbReference type="EMBL" id="OJA21306.1"/>
    </source>
</evidence>
<dbReference type="OrthoDB" id="508204at2759"/>
<dbReference type="AlphaFoldDB" id="A0A1J8RHL7"/>
<dbReference type="Proteomes" id="UP000183567">
    <property type="component" value="Unassembled WGS sequence"/>
</dbReference>
<dbReference type="InterPro" id="IPR014776">
    <property type="entry name" value="4pyrrole_Mease_sub2"/>
</dbReference>
<proteinExistence type="predicted"/>
<gene>
    <name evidence="1" type="ORF">AZE42_12839</name>
</gene>